<feature type="transmembrane region" description="Helical" evidence="1">
    <location>
        <begin position="163"/>
        <end position="184"/>
    </location>
</feature>
<evidence type="ECO:0000256" key="1">
    <source>
        <dbReference type="SAM" id="Phobius"/>
    </source>
</evidence>
<dbReference type="EMBL" id="CP071868">
    <property type="protein sequence ID" value="QTE30276.1"/>
    <property type="molecule type" value="Genomic_DNA"/>
</dbReference>
<dbReference type="InterPro" id="IPR002798">
    <property type="entry name" value="SpoIIM-like"/>
</dbReference>
<protein>
    <submittedName>
        <fullName evidence="2">Stage II sporulation protein M</fullName>
    </submittedName>
</protein>
<dbReference type="Proteomes" id="UP000663937">
    <property type="component" value="Chromosome"/>
</dbReference>
<reference evidence="2" key="1">
    <citation type="submission" date="2021-03" db="EMBL/GenBank/DDBJ databases">
        <title>Pengzhenrongella sicca gen. nov., sp. nov., a new member of suborder Micrococcineae isolated from High-Arctic tundra soil.</title>
        <authorList>
            <person name="Peng F."/>
        </authorList>
    </citation>
    <scope>NUCLEOTIDE SEQUENCE</scope>
    <source>
        <strain evidence="2">LRZ-2</strain>
    </source>
</reference>
<sequence>MDLDAFSAVRGPQWARLRELTRRRRLTGCEADELVRLYQSVATDLSTVRSTAPDPATVSRLSDLLGRARTAIAGSHEPALRDVTHFVGASLPAALYRIRWWTVAVTASCVVLALIAGWWVATEPGALAALMTPSQQDEYVNNAFEQYYDPSAGFAAMVWTNNAWIAAQCVGLGITGIWPVLVLVSNAVSVGAIGGLMATHGRLDVFLSLIAPHGLLELTAVFVAGAAGLRIFWTWVDPGPRPRLQALAEEGRALFTVAIGLVGVLAVSGLIEGFLTGSSLPWAVKLTVGVLALAGFWTYTIVLGRRAVAAGETGDLDADRAGHVLPVAG</sequence>
<gene>
    <name evidence="2" type="ORF">J4E96_04520</name>
</gene>
<dbReference type="RefSeq" id="WP_227424603.1">
    <property type="nucleotide sequence ID" value="NZ_CP071868.1"/>
</dbReference>
<dbReference type="PANTHER" id="PTHR35337:SF1">
    <property type="entry name" value="SLR1478 PROTEIN"/>
    <property type="match status" value="1"/>
</dbReference>
<feature type="transmembrane region" description="Helical" evidence="1">
    <location>
        <begin position="205"/>
        <end position="233"/>
    </location>
</feature>
<feature type="transmembrane region" description="Helical" evidence="1">
    <location>
        <begin position="100"/>
        <end position="121"/>
    </location>
</feature>
<proteinExistence type="predicted"/>
<dbReference type="AlphaFoldDB" id="A0A8A4ZIE2"/>
<accession>A0A8A4ZIE2</accession>
<evidence type="ECO:0000313" key="2">
    <source>
        <dbReference type="EMBL" id="QTE30276.1"/>
    </source>
</evidence>
<name>A0A8A4ZIE2_9MICO</name>
<feature type="transmembrane region" description="Helical" evidence="1">
    <location>
        <begin position="253"/>
        <end position="275"/>
    </location>
</feature>
<keyword evidence="3" id="KW-1185">Reference proteome</keyword>
<organism evidence="2 3">
    <name type="scientific">Pengzhenrongella sicca</name>
    <dbReference type="NCBI Taxonomy" id="2819238"/>
    <lineage>
        <taxon>Bacteria</taxon>
        <taxon>Bacillati</taxon>
        <taxon>Actinomycetota</taxon>
        <taxon>Actinomycetes</taxon>
        <taxon>Micrococcales</taxon>
        <taxon>Pengzhenrongella</taxon>
    </lineage>
</organism>
<keyword evidence="1" id="KW-0472">Membrane</keyword>
<keyword evidence="1" id="KW-1133">Transmembrane helix</keyword>
<dbReference type="KEGG" id="psic:J4E96_04520"/>
<keyword evidence="1" id="KW-0812">Transmembrane</keyword>
<feature type="transmembrane region" description="Helical" evidence="1">
    <location>
        <begin position="282"/>
        <end position="302"/>
    </location>
</feature>
<evidence type="ECO:0000313" key="3">
    <source>
        <dbReference type="Proteomes" id="UP000663937"/>
    </source>
</evidence>
<dbReference type="PANTHER" id="PTHR35337">
    <property type="entry name" value="SLR1478 PROTEIN"/>
    <property type="match status" value="1"/>
</dbReference>
<dbReference type="Pfam" id="PF01944">
    <property type="entry name" value="SpoIIM"/>
    <property type="match status" value="1"/>
</dbReference>